<evidence type="ECO:0000256" key="1">
    <source>
        <dbReference type="SAM" id="SignalP"/>
    </source>
</evidence>
<accession>A0A6J5CRT3</accession>
<gene>
    <name evidence="2" type="ORF">LMG22037_06585</name>
</gene>
<proteinExistence type="predicted"/>
<reference evidence="2 3" key="1">
    <citation type="submission" date="2020-04" db="EMBL/GenBank/DDBJ databases">
        <authorList>
            <person name="De Canck E."/>
        </authorList>
    </citation>
    <scope>NUCLEOTIDE SEQUENCE [LARGE SCALE GENOMIC DNA]</scope>
    <source>
        <strain evidence="2 3">LMG 22037</strain>
    </source>
</reference>
<keyword evidence="1" id="KW-0732">Signal</keyword>
<dbReference type="EMBL" id="CADIKB010000081">
    <property type="protein sequence ID" value="CAB3742252.1"/>
    <property type="molecule type" value="Genomic_DNA"/>
</dbReference>
<feature type="signal peptide" evidence="1">
    <location>
        <begin position="1"/>
        <end position="19"/>
    </location>
</feature>
<dbReference type="AlphaFoldDB" id="A0A6J5CRT3"/>
<organism evidence="2 3">
    <name type="scientific">Paraburkholderia phenoliruptrix</name>
    <dbReference type="NCBI Taxonomy" id="252970"/>
    <lineage>
        <taxon>Bacteria</taxon>
        <taxon>Pseudomonadati</taxon>
        <taxon>Pseudomonadota</taxon>
        <taxon>Betaproteobacteria</taxon>
        <taxon>Burkholderiales</taxon>
        <taxon>Burkholderiaceae</taxon>
        <taxon>Paraburkholderia</taxon>
    </lineage>
</organism>
<name>A0A6J5CRT3_9BURK</name>
<feature type="chain" id="PRO_5026831258" description="SH3b domain-containing protein" evidence="1">
    <location>
        <begin position="20"/>
        <end position="280"/>
    </location>
</feature>
<sequence length="280" mass="31554">MIKAMFPMTIALVTGSVCAKSTCSDIPGQQSYPPLRIERGTICFIQESVHDPKTGAPIEASAFSLYYISDGGSPVKAEGRGLLYDDTPGEIVDAFSSRTDRNHGERIFVTHFVKVRESLVEPNSSGKFYSVSVFERMGSTLRRDERSSEWYGADYSWLSDGRKVIYKFPYQSRTDVRRAIYSPFALLMNREEPIPVTLKEKSYLYNGPNIKNKTKKYLIAGDRVNVDKVTAGWCEVNYSGGAKKPLQMWLMCDALDTDMNEKNQIGGRCGNHENGCRFRE</sequence>
<dbReference type="RefSeq" id="WP_175145632.1">
    <property type="nucleotide sequence ID" value="NZ_CADFGL010000075.1"/>
</dbReference>
<protein>
    <recommendedName>
        <fullName evidence="4">SH3b domain-containing protein</fullName>
    </recommendedName>
</protein>
<evidence type="ECO:0000313" key="2">
    <source>
        <dbReference type="EMBL" id="CAB3742252.1"/>
    </source>
</evidence>
<evidence type="ECO:0008006" key="4">
    <source>
        <dbReference type="Google" id="ProtNLM"/>
    </source>
</evidence>
<evidence type="ECO:0000313" key="3">
    <source>
        <dbReference type="Proteomes" id="UP000494249"/>
    </source>
</evidence>
<dbReference type="Proteomes" id="UP000494249">
    <property type="component" value="Unassembled WGS sequence"/>
</dbReference>